<proteinExistence type="predicted"/>
<feature type="region of interest" description="Disordered" evidence="1">
    <location>
        <begin position="111"/>
        <end position="144"/>
    </location>
</feature>
<feature type="compositionally biased region" description="Low complexity" evidence="1">
    <location>
        <begin position="114"/>
        <end position="129"/>
    </location>
</feature>
<dbReference type="AlphaFoldDB" id="A0A151GBK0"/>
<comment type="caution">
    <text evidence="2">The sequence shown here is derived from an EMBL/GenBank/DDBJ whole genome shotgun (WGS) entry which is preliminary data.</text>
</comment>
<reference evidence="2 3" key="1">
    <citation type="journal article" date="2016" name="Sci. Rep.">
        <title>Insights into Adaptations to a Near-Obligate Nematode Endoparasitic Lifestyle from the Finished Genome of Drechmeria coniospora.</title>
        <authorList>
            <person name="Zhang L."/>
            <person name="Zhou Z."/>
            <person name="Guo Q."/>
            <person name="Fokkens L."/>
            <person name="Miskei M."/>
            <person name="Pocsi I."/>
            <person name="Zhang W."/>
            <person name="Chen M."/>
            <person name="Wang L."/>
            <person name="Sun Y."/>
            <person name="Donzelli B.G."/>
            <person name="Gibson D.M."/>
            <person name="Nelson D.R."/>
            <person name="Luo J.G."/>
            <person name="Rep M."/>
            <person name="Liu H."/>
            <person name="Yang S."/>
            <person name="Wang J."/>
            <person name="Krasnoff S.B."/>
            <person name="Xu Y."/>
            <person name="Molnar I."/>
            <person name="Lin M."/>
        </authorList>
    </citation>
    <scope>NUCLEOTIDE SEQUENCE [LARGE SCALE GENOMIC DNA]</scope>
    <source>
        <strain evidence="2 3">ARSEF 6962</strain>
    </source>
</reference>
<feature type="region of interest" description="Disordered" evidence="1">
    <location>
        <begin position="1"/>
        <end position="36"/>
    </location>
</feature>
<dbReference type="Proteomes" id="UP000076580">
    <property type="component" value="Chromosome 03"/>
</dbReference>
<dbReference type="GeneID" id="63719025"/>
<keyword evidence="3" id="KW-1185">Reference proteome</keyword>
<evidence type="ECO:0000313" key="3">
    <source>
        <dbReference type="Proteomes" id="UP000076580"/>
    </source>
</evidence>
<dbReference type="InParanoid" id="A0A151GBK0"/>
<sequence length="144" mass="14679">MFRSGTALGERASAVPHQSPEQGSGSPTSSPAAAASAQDPFAAALISVPVPHLVAPRFLSQIISFCTDPILHARASTLLHLPAGGEQHATLAIDDAETTAQLLGLSRHARARPEAGVDAEAAAEVAETPAEPEADDDAEAEAET</sequence>
<accession>A0A151GBK0</accession>
<organism evidence="2 3">
    <name type="scientific">Drechmeria coniospora</name>
    <name type="common">Nematophagous fungus</name>
    <name type="synonym">Meria coniospora</name>
    <dbReference type="NCBI Taxonomy" id="98403"/>
    <lineage>
        <taxon>Eukaryota</taxon>
        <taxon>Fungi</taxon>
        <taxon>Dikarya</taxon>
        <taxon>Ascomycota</taxon>
        <taxon>Pezizomycotina</taxon>
        <taxon>Sordariomycetes</taxon>
        <taxon>Hypocreomycetidae</taxon>
        <taxon>Hypocreales</taxon>
        <taxon>Ophiocordycipitaceae</taxon>
        <taxon>Drechmeria</taxon>
    </lineage>
</organism>
<dbReference type="EMBL" id="LAYC01000003">
    <property type="protein sequence ID" value="KYK54424.1"/>
    <property type="molecule type" value="Genomic_DNA"/>
</dbReference>
<gene>
    <name evidence="2" type="ORF">DCS_06382</name>
</gene>
<evidence type="ECO:0000313" key="2">
    <source>
        <dbReference type="EMBL" id="KYK54424.1"/>
    </source>
</evidence>
<feature type="compositionally biased region" description="Acidic residues" evidence="1">
    <location>
        <begin position="130"/>
        <end position="144"/>
    </location>
</feature>
<evidence type="ECO:0000256" key="1">
    <source>
        <dbReference type="SAM" id="MobiDB-lite"/>
    </source>
</evidence>
<feature type="compositionally biased region" description="Low complexity" evidence="1">
    <location>
        <begin position="24"/>
        <end position="36"/>
    </location>
</feature>
<name>A0A151GBK0_DRECN</name>
<protein>
    <submittedName>
        <fullName evidence="2">Uncharacterized protein</fullName>
    </submittedName>
</protein>
<dbReference type="RefSeq" id="XP_040653776.1">
    <property type="nucleotide sequence ID" value="XM_040803672.1"/>
</dbReference>